<name>A0A6F8T858_9GAMM</name>
<protein>
    <submittedName>
        <fullName evidence="2">Uncharacterized protein</fullName>
    </submittedName>
</protein>
<sequence length="63" mass="6767">MVTSQQPGKIENLSIARSVLGIQKSGARKDTLLTKNLVLAPQTSHGKSKGQLSTVPNNMDIKH</sequence>
<keyword evidence="3" id="KW-1185">Reference proteome</keyword>
<evidence type="ECO:0000313" key="2">
    <source>
        <dbReference type="EMBL" id="BCA96649.1"/>
    </source>
</evidence>
<dbReference type="Proteomes" id="UP000502894">
    <property type="component" value="Chromosome"/>
</dbReference>
<feature type="region of interest" description="Disordered" evidence="1">
    <location>
        <begin position="40"/>
        <end position="63"/>
    </location>
</feature>
<gene>
    <name evidence="2" type="ORF">TUM19329_30100</name>
</gene>
<accession>A0A6F8T858</accession>
<organism evidence="2 3">
    <name type="scientific">Legionella antarctica</name>
    <dbReference type="NCBI Taxonomy" id="2708020"/>
    <lineage>
        <taxon>Bacteria</taxon>
        <taxon>Pseudomonadati</taxon>
        <taxon>Pseudomonadota</taxon>
        <taxon>Gammaproteobacteria</taxon>
        <taxon>Legionellales</taxon>
        <taxon>Legionellaceae</taxon>
        <taxon>Legionella</taxon>
    </lineage>
</organism>
<feature type="compositionally biased region" description="Polar residues" evidence="1">
    <location>
        <begin position="41"/>
        <end position="57"/>
    </location>
</feature>
<dbReference type="AlphaFoldDB" id="A0A6F8T858"/>
<evidence type="ECO:0000256" key="1">
    <source>
        <dbReference type="SAM" id="MobiDB-lite"/>
    </source>
</evidence>
<dbReference type="KEGG" id="lant:TUM19329_30100"/>
<dbReference type="EMBL" id="AP022839">
    <property type="protein sequence ID" value="BCA96649.1"/>
    <property type="molecule type" value="Genomic_DNA"/>
</dbReference>
<reference evidence="2" key="1">
    <citation type="journal article" date="2020" name="Microbiol. Resour. Announc.">
        <title>Complete Genome Sequence of Novel Psychrotolerant Legionella Strain TUM19329, Isolated from Antarctic Lake Sediment.</title>
        <authorList>
            <person name="Shimada S."/>
            <person name="Nakai R."/>
            <person name="Aoki K."/>
            <person name="Shimoeda N."/>
            <person name="Ohno G."/>
            <person name="Miyazaki Y."/>
            <person name="Kudoh S."/>
            <person name="Imura S."/>
            <person name="Watanabe K."/>
            <person name="Ishii Y."/>
            <person name="Tateda K."/>
        </authorList>
    </citation>
    <scope>NUCLEOTIDE SEQUENCE [LARGE SCALE GENOMIC DNA]</scope>
    <source>
        <strain evidence="2">TUM19329</strain>
    </source>
</reference>
<proteinExistence type="predicted"/>
<evidence type="ECO:0000313" key="3">
    <source>
        <dbReference type="Proteomes" id="UP000502894"/>
    </source>
</evidence>